<dbReference type="PANTHER" id="PTHR11849">
    <property type="entry name" value="ETS"/>
    <property type="match status" value="1"/>
</dbReference>
<keyword evidence="2 3" id="KW-0238">DNA-binding</keyword>
<dbReference type="PROSITE" id="PS50061">
    <property type="entry name" value="ETS_DOMAIN_3"/>
    <property type="match status" value="1"/>
</dbReference>
<dbReference type="PROSITE" id="PS00345">
    <property type="entry name" value="ETS_DOMAIN_1"/>
    <property type="match status" value="1"/>
</dbReference>
<dbReference type="InterPro" id="IPR046328">
    <property type="entry name" value="ETS_fam"/>
</dbReference>
<feature type="region of interest" description="Disordered" evidence="4">
    <location>
        <begin position="138"/>
        <end position="163"/>
    </location>
</feature>
<gene>
    <name evidence="6" type="ORF">CLUMA_CG013559</name>
</gene>
<evidence type="ECO:0000313" key="7">
    <source>
        <dbReference type="Proteomes" id="UP000183832"/>
    </source>
</evidence>
<dbReference type="PANTHER" id="PTHR11849:SF195">
    <property type="entry name" value="GA-BINDING PROTEIN ALPHA CHAIN"/>
    <property type="match status" value="1"/>
</dbReference>
<dbReference type="Proteomes" id="UP000183832">
    <property type="component" value="Unassembled WGS sequence"/>
</dbReference>
<dbReference type="Gene3D" id="1.10.10.10">
    <property type="entry name" value="Winged helix-like DNA-binding domain superfamily/Winged helix DNA-binding domain"/>
    <property type="match status" value="1"/>
</dbReference>
<evidence type="ECO:0000313" key="6">
    <source>
        <dbReference type="EMBL" id="CRL00286.1"/>
    </source>
</evidence>
<dbReference type="SMART" id="SM00413">
    <property type="entry name" value="ETS"/>
    <property type="match status" value="1"/>
</dbReference>
<evidence type="ECO:0000256" key="4">
    <source>
        <dbReference type="SAM" id="MobiDB-lite"/>
    </source>
</evidence>
<comment type="subcellular location">
    <subcellularLocation>
        <location evidence="3">Nucleus</location>
    </subcellularLocation>
</comment>
<comment type="similarity">
    <text evidence="1 3">Belongs to the ETS family.</text>
</comment>
<feature type="domain" description="ETS" evidence="5">
    <location>
        <begin position="171"/>
        <end position="251"/>
    </location>
</feature>
<organism evidence="6 7">
    <name type="scientific">Clunio marinus</name>
    <dbReference type="NCBI Taxonomy" id="568069"/>
    <lineage>
        <taxon>Eukaryota</taxon>
        <taxon>Metazoa</taxon>
        <taxon>Ecdysozoa</taxon>
        <taxon>Arthropoda</taxon>
        <taxon>Hexapoda</taxon>
        <taxon>Insecta</taxon>
        <taxon>Pterygota</taxon>
        <taxon>Neoptera</taxon>
        <taxon>Endopterygota</taxon>
        <taxon>Diptera</taxon>
        <taxon>Nematocera</taxon>
        <taxon>Chironomoidea</taxon>
        <taxon>Chironomidae</taxon>
        <taxon>Clunio</taxon>
    </lineage>
</organism>
<dbReference type="Pfam" id="PF00178">
    <property type="entry name" value="Ets"/>
    <property type="match status" value="1"/>
</dbReference>
<dbReference type="GO" id="GO:0000981">
    <property type="term" value="F:DNA-binding transcription factor activity, RNA polymerase II-specific"/>
    <property type="evidence" value="ECO:0007669"/>
    <property type="project" value="TreeGrafter"/>
</dbReference>
<keyword evidence="7" id="KW-1185">Reference proteome</keyword>
<dbReference type="GO" id="GO:0030154">
    <property type="term" value="P:cell differentiation"/>
    <property type="evidence" value="ECO:0007669"/>
    <property type="project" value="TreeGrafter"/>
</dbReference>
<sequence length="278" mass="32373">MKEEDVSSAELTDDEENEVLIFHIMITEPLTKLKRLVEQHMGKKLKGFEFWLQDSQQLDQNNSLTDQCLSCDTGLVQINLQIQYQQKRINILDVLKPTEEEIVRYYKNQTNEIPNENGSPDNKSVRFALKSEGPRVNDEFEDREEINSSKRNQKPIMHIGSDNRNGNNGQIQLWQFLLEILTDREYTNVIEWCGESGEFKLNDPELCASLWGQRKNKPAMNYEKLSRALRYYYDGDMISKVQGKRFVYKFVCNLKELIGYDAAELSRLVKEASATKSL</sequence>
<dbReference type="AlphaFoldDB" id="A0A1J1IMH4"/>
<keyword evidence="3" id="KW-0539">Nucleus</keyword>
<proteinExistence type="inferred from homology"/>
<dbReference type="EMBL" id="CVRI01000054">
    <property type="protein sequence ID" value="CRL00286.1"/>
    <property type="molecule type" value="Genomic_DNA"/>
</dbReference>
<dbReference type="SUPFAM" id="SSF46785">
    <property type="entry name" value="Winged helix' DNA-binding domain"/>
    <property type="match status" value="1"/>
</dbReference>
<evidence type="ECO:0000256" key="3">
    <source>
        <dbReference type="RuleBase" id="RU004019"/>
    </source>
</evidence>
<dbReference type="OrthoDB" id="10067219at2759"/>
<dbReference type="Pfam" id="PF11620">
    <property type="entry name" value="GABP-alpha"/>
    <property type="match status" value="1"/>
</dbReference>
<dbReference type="InterPro" id="IPR000418">
    <property type="entry name" value="Ets_dom"/>
</dbReference>
<evidence type="ECO:0000256" key="2">
    <source>
        <dbReference type="ARBA" id="ARBA00023125"/>
    </source>
</evidence>
<dbReference type="PROSITE" id="PS00346">
    <property type="entry name" value="ETS_DOMAIN_2"/>
    <property type="match status" value="1"/>
</dbReference>
<dbReference type="STRING" id="568069.A0A1J1IMH4"/>
<dbReference type="GO" id="GO:0043565">
    <property type="term" value="F:sequence-specific DNA binding"/>
    <property type="evidence" value="ECO:0007669"/>
    <property type="project" value="InterPro"/>
</dbReference>
<reference evidence="6 7" key="1">
    <citation type="submission" date="2015-04" db="EMBL/GenBank/DDBJ databases">
        <authorList>
            <person name="Syromyatnikov M.Y."/>
            <person name="Popov V.N."/>
        </authorList>
    </citation>
    <scope>NUCLEOTIDE SEQUENCE [LARGE SCALE GENOMIC DNA]</scope>
</reference>
<dbReference type="FunFam" id="1.10.10.10:FF:000200">
    <property type="entry name" value="GA-binding protein alpha chain, putative"/>
    <property type="match status" value="1"/>
</dbReference>
<dbReference type="GO" id="GO:0005634">
    <property type="term" value="C:nucleus"/>
    <property type="evidence" value="ECO:0007669"/>
    <property type="project" value="UniProtKB-SubCell"/>
</dbReference>
<name>A0A1J1IMH4_9DIPT</name>
<dbReference type="InterPro" id="IPR024668">
    <property type="entry name" value="GABP_asu_N"/>
</dbReference>
<dbReference type="PRINTS" id="PR00454">
    <property type="entry name" value="ETSDOMAIN"/>
</dbReference>
<evidence type="ECO:0000259" key="5">
    <source>
        <dbReference type="PROSITE" id="PS50061"/>
    </source>
</evidence>
<dbReference type="InterPro" id="IPR036388">
    <property type="entry name" value="WH-like_DNA-bd_sf"/>
</dbReference>
<dbReference type="InterPro" id="IPR036390">
    <property type="entry name" value="WH_DNA-bd_sf"/>
</dbReference>
<evidence type="ECO:0000256" key="1">
    <source>
        <dbReference type="ARBA" id="ARBA00005562"/>
    </source>
</evidence>
<dbReference type="Gene3D" id="3.10.20.90">
    <property type="entry name" value="Phosphatidylinositol 3-kinase Catalytic Subunit, Chain A, domain 1"/>
    <property type="match status" value="1"/>
</dbReference>
<protein>
    <submittedName>
        <fullName evidence="6">CLUMA_CG013559, isoform A</fullName>
    </submittedName>
</protein>
<accession>A0A1J1IMH4</accession>